<feature type="signal peptide" evidence="1">
    <location>
        <begin position="1"/>
        <end position="20"/>
    </location>
</feature>
<evidence type="ECO:0000256" key="1">
    <source>
        <dbReference type="SAM" id="SignalP"/>
    </source>
</evidence>
<dbReference type="WBParaSite" id="PTRK_0000314000.1">
    <property type="protein sequence ID" value="PTRK_0000314000.1"/>
    <property type="gene ID" value="PTRK_0000314000"/>
</dbReference>
<evidence type="ECO:0000313" key="2">
    <source>
        <dbReference type="Proteomes" id="UP000038045"/>
    </source>
</evidence>
<organism evidence="2 3">
    <name type="scientific">Parastrongyloides trichosuri</name>
    <name type="common">Possum-specific nematode worm</name>
    <dbReference type="NCBI Taxonomy" id="131310"/>
    <lineage>
        <taxon>Eukaryota</taxon>
        <taxon>Metazoa</taxon>
        <taxon>Ecdysozoa</taxon>
        <taxon>Nematoda</taxon>
        <taxon>Chromadorea</taxon>
        <taxon>Rhabditida</taxon>
        <taxon>Tylenchina</taxon>
        <taxon>Panagrolaimomorpha</taxon>
        <taxon>Strongyloidoidea</taxon>
        <taxon>Strongyloididae</taxon>
        <taxon>Parastrongyloides</taxon>
    </lineage>
</organism>
<proteinExistence type="predicted"/>
<name>A0A0N4Z7I5_PARTI</name>
<dbReference type="Proteomes" id="UP000038045">
    <property type="component" value="Unplaced"/>
</dbReference>
<dbReference type="AlphaFoldDB" id="A0A0N4Z7I5"/>
<sequence>MNRIHFITIFFIVFLLLSLGNETLDALGLESKYFYTGSLSPEDLIKVTTFRPSVVKVGSGSDTKYTYGGQTKSSKEEIMEVVNSTYRGCEMLMAPEERGNRITYTFGNCKSTST</sequence>
<reference evidence="3" key="1">
    <citation type="submission" date="2017-02" db="UniProtKB">
        <authorList>
            <consortium name="WormBaseParasite"/>
        </authorList>
    </citation>
    <scope>IDENTIFICATION</scope>
</reference>
<feature type="chain" id="PRO_5005891237" evidence="1">
    <location>
        <begin position="21"/>
        <end position="114"/>
    </location>
</feature>
<accession>A0A0N4Z7I5</accession>
<keyword evidence="1" id="KW-0732">Signal</keyword>
<evidence type="ECO:0000313" key="3">
    <source>
        <dbReference type="WBParaSite" id="PTRK_0000314000.1"/>
    </source>
</evidence>
<protein>
    <submittedName>
        <fullName evidence="3">Astacin domain-containing protein</fullName>
    </submittedName>
</protein>
<keyword evidence="2" id="KW-1185">Reference proteome</keyword>